<feature type="compositionally biased region" description="Basic and acidic residues" evidence="5">
    <location>
        <begin position="8"/>
        <end position="18"/>
    </location>
</feature>
<feature type="compositionally biased region" description="Polar residues" evidence="5">
    <location>
        <begin position="37"/>
        <end position="48"/>
    </location>
</feature>
<evidence type="ECO:0000313" key="6">
    <source>
        <dbReference type="EMBL" id="GFR78750.1"/>
    </source>
</evidence>
<dbReference type="PANTHER" id="PTHR13489">
    <property type="entry name" value="MINI-CHROMOSOME MAINTENANCE COMPLEX-BINDING PROTEIN"/>
    <property type="match status" value="1"/>
</dbReference>
<protein>
    <recommendedName>
        <fullName evidence="3">Mini-chromosome maintenance complex-binding protein</fullName>
    </recommendedName>
</protein>
<proteinExistence type="inferred from homology"/>
<comment type="similarity">
    <text evidence="2">Belongs to the MCMBP family.</text>
</comment>
<dbReference type="Proteomes" id="UP000762676">
    <property type="component" value="Unassembled WGS sequence"/>
</dbReference>
<comment type="subcellular location">
    <subcellularLocation>
        <location evidence="1">Nucleus</location>
    </subcellularLocation>
</comment>
<evidence type="ECO:0000256" key="2">
    <source>
        <dbReference type="ARBA" id="ARBA00007925"/>
    </source>
</evidence>
<dbReference type="PANTHER" id="PTHR13489:SF0">
    <property type="entry name" value="MINI-CHROMOSOME MAINTENANCE COMPLEX-BINDING PROTEIN"/>
    <property type="match status" value="1"/>
</dbReference>
<organism evidence="6 7">
    <name type="scientific">Elysia marginata</name>
    <dbReference type="NCBI Taxonomy" id="1093978"/>
    <lineage>
        <taxon>Eukaryota</taxon>
        <taxon>Metazoa</taxon>
        <taxon>Spiralia</taxon>
        <taxon>Lophotrochozoa</taxon>
        <taxon>Mollusca</taxon>
        <taxon>Gastropoda</taxon>
        <taxon>Heterobranchia</taxon>
        <taxon>Euthyneura</taxon>
        <taxon>Panpulmonata</taxon>
        <taxon>Sacoglossa</taxon>
        <taxon>Placobranchoidea</taxon>
        <taxon>Plakobranchidae</taxon>
        <taxon>Elysia</taxon>
    </lineage>
</organism>
<dbReference type="GO" id="GO:0003682">
    <property type="term" value="F:chromatin binding"/>
    <property type="evidence" value="ECO:0007669"/>
    <property type="project" value="TreeGrafter"/>
</dbReference>
<keyword evidence="7" id="KW-1185">Reference proteome</keyword>
<dbReference type="GO" id="GO:0006261">
    <property type="term" value="P:DNA-templated DNA replication"/>
    <property type="evidence" value="ECO:0007669"/>
    <property type="project" value="TreeGrafter"/>
</dbReference>
<comment type="caution">
    <text evidence="6">The sequence shown here is derived from an EMBL/GenBank/DDBJ whole genome shotgun (WGS) entry which is preliminary data.</text>
</comment>
<dbReference type="Pfam" id="PF09739">
    <property type="entry name" value="MCM_bind"/>
    <property type="match status" value="1"/>
</dbReference>
<gene>
    <name evidence="6" type="ORF">ElyMa_002271200</name>
</gene>
<name>A0AAV4G167_9GAST</name>
<dbReference type="AlphaFoldDB" id="A0AAV4G167"/>
<feature type="compositionally biased region" description="Polar residues" evidence="5">
    <location>
        <begin position="58"/>
        <end position="69"/>
    </location>
</feature>
<feature type="region of interest" description="Disordered" evidence="5">
    <location>
        <begin position="1"/>
        <end position="81"/>
    </location>
</feature>
<evidence type="ECO:0000256" key="1">
    <source>
        <dbReference type="ARBA" id="ARBA00004123"/>
    </source>
</evidence>
<sequence>MAPSTSKSVDREKRGRDQIEEEDMESDLKVAREGGQVTPSGDHNQGRQANPEDEQMTGVESTDAGNKASTPRLPSLNMPLPDEQGVPCIVRVYSSDVELKATSDIEIVGILCMDPRLASAFDDEDESGDIADKEELRAHEPPASLVPRLHALVIRHLEHNNPSLPPQVESDRYKQVFSDLMVDVSSLRLELLSILEHALLGDRLAAEYLLCQLISGVYARADVMPLGKFCVNLSKCPVWPRYCKFVNHLISQLTTQVRLRGV</sequence>
<evidence type="ECO:0000256" key="4">
    <source>
        <dbReference type="ARBA" id="ARBA00023242"/>
    </source>
</evidence>
<accession>A0AAV4G167</accession>
<keyword evidence="4" id="KW-0539">Nucleus</keyword>
<evidence type="ECO:0000313" key="7">
    <source>
        <dbReference type="Proteomes" id="UP000762676"/>
    </source>
</evidence>
<reference evidence="6 7" key="1">
    <citation type="journal article" date="2021" name="Elife">
        <title>Chloroplast acquisition without the gene transfer in kleptoplastic sea slugs, Plakobranchus ocellatus.</title>
        <authorList>
            <person name="Maeda T."/>
            <person name="Takahashi S."/>
            <person name="Yoshida T."/>
            <person name="Shimamura S."/>
            <person name="Takaki Y."/>
            <person name="Nagai Y."/>
            <person name="Toyoda A."/>
            <person name="Suzuki Y."/>
            <person name="Arimoto A."/>
            <person name="Ishii H."/>
            <person name="Satoh N."/>
            <person name="Nishiyama T."/>
            <person name="Hasebe M."/>
            <person name="Maruyama T."/>
            <person name="Minagawa J."/>
            <person name="Obokata J."/>
            <person name="Shigenobu S."/>
        </authorList>
    </citation>
    <scope>NUCLEOTIDE SEQUENCE [LARGE SCALE GENOMIC DNA]</scope>
</reference>
<dbReference type="InterPro" id="IPR019140">
    <property type="entry name" value="MCM_complex-bd"/>
</dbReference>
<dbReference type="EMBL" id="BMAT01004710">
    <property type="protein sequence ID" value="GFR78750.1"/>
    <property type="molecule type" value="Genomic_DNA"/>
</dbReference>
<evidence type="ECO:0000256" key="5">
    <source>
        <dbReference type="SAM" id="MobiDB-lite"/>
    </source>
</evidence>
<evidence type="ECO:0000256" key="3">
    <source>
        <dbReference type="ARBA" id="ARBA00015405"/>
    </source>
</evidence>
<dbReference type="GO" id="GO:0005634">
    <property type="term" value="C:nucleus"/>
    <property type="evidence" value="ECO:0007669"/>
    <property type="project" value="UniProtKB-SubCell"/>
</dbReference>